<evidence type="ECO:0000313" key="3">
    <source>
        <dbReference type="EMBL" id="RGD61019.1"/>
    </source>
</evidence>
<dbReference type="Gene3D" id="3.40.33.10">
    <property type="entry name" value="CAP"/>
    <property type="match status" value="1"/>
</dbReference>
<dbReference type="SUPFAM" id="SSF55797">
    <property type="entry name" value="PR-1-like"/>
    <property type="match status" value="1"/>
</dbReference>
<evidence type="ECO:0000256" key="1">
    <source>
        <dbReference type="SAM" id="MobiDB-lite"/>
    </source>
</evidence>
<dbReference type="PANTHER" id="PTHR31157">
    <property type="entry name" value="SCP DOMAIN-CONTAINING PROTEIN"/>
    <property type="match status" value="1"/>
</dbReference>
<dbReference type="Gene3D" id="2.80.10.50">
    <property type="match status" value="2"/>
</dbReference>
<dbReference type="PANTHER" id="PTHR31157:SF1">
    <property type="entry name" value="SCP DOMAIN-CONTAINING PROTEIN"/>
    <property type="match status" value="1"/>
</dbReference>
<dbReference type="Pfam" id="PF00188">
    <property type="entry name" value="CAP"/>
    <property type="match status" value="1"/>
</dbReference>
<dbReference type="CDD" id="cd05379">
    <property type="entry name" value="CAP_bacterial"/>
    <property type="match status" value="1"/>
</dbReference>
<dbReference type="InterPro" id="IPR014044">
    <property type="entry name" value="CAP_dom"/>
</dbReference>
<protein>
    <recommendedName>
        <fullName evidence="2">SCP domain-containing protein</fullName>
    </recommendedName>
</protein>
<sequence>MRPGATPQTRGATMPTLPQHGQTWTIKSANGTVADVRSSQTAAGTAVQSWGSNGTTAQGWTFWAKENGSFLLETQLTTGKHVGGQAMVMDFNYSTGQAWLYNEHNQPNQHWCFEPLDNDWVRIRTTRTNEGMLYLTAAAPGSPLTLSRQDDGNPAQRWQLVPAGGISSGGGQQQPQPQPQPQPGGGGGGDFRSEMLNAVNAERGRVGAPPVRLDDRLSAAAQRHANDMASHDLTQHNGTDGSSPWDRIAAAGFVSRSSAENVTPSNSVPEAMQMWMNSPGHRVNILNPDYNYIGIGYAPRQRGNWGRYVQTFGKA</sequence>
<dbReference type="EMBL" id="QVIG01000001">
    <property type="protein sequence ID" value="RGD61019.1"/>
    <property type="molecule type" value="Genomic_DNA"/>
</dbReference>
<dbReference type="InterPro" id="IPR035940">
    <property type="entry name" value="CAP_sf"/>
</dbReference>
<proteinExistence type="predicted"/>
<reference evidence="3 4" key="1">
    <citation type="submission" date="2018-08" db="EMBL/GenBank/DDBJ databases">
        <title>Diversity &amp; Physiological Properties of Lignin-Decomposing Actinobacteria from Soil.</title>
        <authorList>
            <person name="Roh S.G."/>
            <person name="Kim S.B."/>
        </authorList>
    </citation>
    <scope>NUCLEOTIDE SEQUENCE [LARGE SCALE GENOMIC DNA]</scope>
    <source>
        <strain evidence="3 4">MMS17-GH009</strain>
    </source>
</reference>
<organism evidence="3 4">
    <name type="scientific">Kitasatospora xanthocidica</name>
    <dbReference type="NCBI Taxonomy" id="83382"/>
    <lineage>
        <taxon>Bacteria</taxon>
        <taxon>Bacillati</taxon>
        <taxon>Actinomycetota</taxon>
        <taxon>Actinomycetes</taxon>
        <taxon>Kitasatosporales</taxon>
        <taxon>Streptomycetaceae</taxon>
        <taxon>Kitasatospora</taxon>
    </lineage>
</organism>
<dbReference type="AlphaFoldDB" id="A0A372ZYV8"/>
<gene>
    <name evidence="3" type="ORF">DR950_27525</name>
</gene>
<feature type="region of interest" description="Disordered" evidence="1">
    <location>
        <begin position="144"/>
        <end position="193"/>
    </location>
</feature>
<comment type="caution">
    <text evidence="3">The sequence shown here is derived from an EMBL/GenBank/DDBJ whole genome shotgun (WGS) entry which is preliminary data.</text>
</comment>
<name>A0A372ZYV8_9ACTN</name>
<dbReference type="Proteomes" id="UP000263377">
    <property type="component" value="Unassembled WGS sequence"/>
</dbReference>
<evidence type="ECO:0000259" key="2">
    <source>
        <dbReference type="SMART" id="SM00198"/>
    </source>
</evidence>
<accession>A0A372ZYV8</accession>
<evidence type="ECO:0000313" key="4">
    <source>
        <dbReference type="Proteomes" id="UP000263377"/>
    </source>
</evidence>
<dbReference type="SUPFAM" id="SSF50370">
    <property type="entry name" value="Ricin B-like lectins"/>
    <property type="match status" value="1"/>
</dbReference>
<dbReference type="CDD" id="cd00161">
    <property type="entry name" value="beta-trefoil_Ricin-like"/>
    <property type="match status" value="1"/>
</dbReference>
<dbReference type="SMART" id="SM00198">
    <property type="entry name" value="SCP"/>
    <property type="match status" value="1"/>
</dbReference>
<dbReference type="InterPro" id="IPR035992">
    <property type="entry name" value="Ricin_B-like_lectins"/>
</dbReference>
<feature type="domain" description="SCP" evidence="2">
    <location>
        <begin position="190"/>
        <end position="310"/>
    </location>
</feature>
<feature type="region of interest" description="Disordered" evidence="1">
    <location>
        <begin position="1"/>
        <end position="22"/>
    </location>
</feature>
<keyword evidence="4" id="KW-1185">Reference proteome</keyword>
<feature type="compositionally biased region" description="Polar residues" evidence="1">
    <location>
        <begin position="1"/>
        <end position="11"/>
    </location>
</feature>